<feature type="region of interest" description="Disordered" evidence="1">
    <location>
        <begin position="1"/>
        <end position="81"/>
    </location>
</feature>
<feature type="compositionally biased region" description="Basic and acidic residues" evidence="1">
    <location>
        <begin position="31"/>
        <end position="45"/>
    </location>
</feature>
<organism evidence="2 3">
    <name type="scientific">Thlaspi arvense</name>
    <name type="common">Field penny-cress</name>
    <dbReference type="NCBI Taxonomy" id="13288"/>
    <lineage>
        <taxon>Eukaryota</taxon>
        <taxon>Viridiplantae</taxon>
        <taxon>Streptophyta</taxon>
        <taxon>Embryophyta</taxon>
        <taxon>Tracheophyta</taxon>
        <taxon>Spermatophyta</taxon>
        <taxon>Magnoliopsida</taxon>
        <taxon>eudicotyledons</taxon>
        <taxon>Gunneridae</taxon>
        <taxon>Pentapetalae</taxon>
        <taxon>rosids</taxon>
        <taxon>malvids</taxon>
        <taxon>Brassicales</taxon>
        <taxon>Brassicaceae</taxon>
        <taxon>Thlaspideae</taxon>
        <taxon>Thlaspi</taxon>
    </lineage>
</organism>
<keyword evidence="3" id="KW-1185">Reference proteome</keyword>
<reference evidence="2 3" key="1">
    <citation type="submission" date="2022-03" db="EMBL/GenBank/DDBJ databases">
        <authorList>
            <person name="Nunn A."/>
            <person name="Chopra R."/>
            <person name="Nunn A."/>
            <person name="Contreras Garrido A."/>
        </authorList>
    </citation>
    <scope>NUCLEOTIDE SEQUENCE [LARGE SCALE GENOMIC DNA]</scope>
</reference>
<proteinExistence type="predicted"/>
<evidence type="ECO:0000313" key="2">
    <source>
        <dbReference type="EMBL" id="CAH2048120.1"/>
    </source>
</evidence>
<evidence type="ECO:0000256" key="1">
    <source>
        <dbReference type="SAM" id="MobiDB-lite"/>
    </source>
</evidence>
<accession>A0AAU9RW89</accession>
<protein>
    <submittedName>
        <fullName evidence="2">Uncharacterized protein</fullName>
    </submittedName>
</protein>
<dbReference type="Proteomes" id="UP000836841">
    <property type="component" value="Chromosome 2"/>
</dbReference>
<feature type="compositionally biased region" description="Basic residues" evidence="1">
    <location>
        <begin position="21"/>
        <end position="30"/>
    </location>
</feature>
<name>A0AAU9RW89_THLAR</name>
<sequence>MSCADPVNETDGAPACSKKPSTNKKKKTKYSPKDDKPKRKQENVKSKVSRSGKRKKAQKTNLREPATKYAGDMSNTSLRITRESRRKALSFGLDKTGDARQGDYQPLVPFGNLHVEIGADYQPLLQFRNLHLASVKQHRRPLFLMPGGGNRQPSDAGQGDYQPLVQFGNMHVEIGAYYQHLFERG</sequence>
<dbReference type="AlphaFoldDB" id="A0AAU9RW89"/>
<gene>
    <name evidence="2" type="ORF">TAV2_LOCUS5902</name>
</gene>
<feature type="compositionally biased region" description="Basic residues" evidence="1">
    <location>
        <begin position="47"/>
        <end position="58"/>
    </location>
</feature>
<dbReference type="EMBL" id="OU466858">
    <property type="protein sequence ID" value="CAH2048120.1"/>
    <property type="molecule type" value="Genomic_DNA"/>
</dbReference>
<evidence type="ECO:0000313" key="3">
    <source>
        <dbReference type="Proteomes" id="UP000836841"/>
    </source>
</evidence>